<sequence>MSLNNLLLSASNNSTTMNFPTLPIKLNHENYYLWRKTVLPALEAFDLDSLIHQDTIPPTYITPEPMTEKSSPTPVPNPEHATWKKKDKLVLLWLHCTSQKMFLLISLPVQPLAALGLLSRSCLMLNQVLGLIISKPLFKIYKKDH</sequence>
<gene>
    <name evidence="1" type="ORF">Ahy_A08g041148</name>
</gene>
<evidence type="ECO:0008006" key="3">
    <source>
        <dbReference type="Google" id="ProtNLM"/>
    </source>
</evidence>
<evidence type="ECO:0000313" key="2">
    <source>
        <dbReference type="Proteomes" id="UP000289738"/>
    </source>
</evidence>
<organism evidence="1 2">
    <name type="scientific">Arachis hypogaea</name>
    <name type="common">Peanut</name>
    <dbReference type="NCBI Taxonomy" id="3818"/>
    <lineage>
        <taxon>Eukaryota</taxon>
        <taxon>Viridiplantae</taxon>
        <taxon>Streptophyta</taxon>
        <taxon>Embryophyta</taxon>
        <taxon>Tracheophyta</taxon>
        <taxon>Spermatophyta</taxon>
        <taxon>Magnoliopsida</taxon>
        <taxon>eudicotyledons</taxon>
        <taxon>Gunneridae</taxon>
        <taxon>Pentapetalae</taxon>
        <taxon>rosids</taxon>
        <taxon>fabids</taxon>
        <taxon>Fabales</taxon>
        <taxon>Fabaceae</taxon>
        <taxon>Papilionoideae</taxon>
        <taxon>50 kb inversion clade</taxon>
        <taxon>dalbergioids sensu lato</taxon>
        <taxon>Dalbergieae</taxon>
        <taxon>Pterocarpus clade</taxon>
        <taxon>Arachis</taxon>
    </lineage>
</organism>
<accession>A0A445C1Q6</accession>
<keyword evidence="2" id="KW-1185">Reference proteome</keyword>
<dbReference type="EMBL" id="SDMP01000008">
    <property type="protein sequence ID" value="RYR44865.1"/>
    <property type="molecule type" value="Genomic_DNA"/>
</dbReference>
<dbReference type="PANTHER" id="PTHR47481">
    <property type="match status" value="1"/>
</dbReference>
<dbReference type="AlphaFoldDB" id="A0A445C1Q6"/>
<dbReference type="Proteomes" id="UP000289738">
    <property type="component" value="Chromosome A08"/>
</dbReference>
<evidence type="ECO:0000313" key="1">
    <source>
        <dbReference type="EMBL" id="RYR44865.1"/>
    </source>
</evidence>
<dbReference type="PANTHER" id="PTHR47481:SF28">
    <property type="entry name" value="RETROTRANSPOSON COPIA-LIKE N-TERMINAL DOMAIN-CONTAINING PROTEIN"/>
    <property type="match status" value="1"/>
</dbReference>
<protein>
    <recommendedName>
        <fullName evidence="3">Retrotransposon Copia-like N-terminal domain-containing protein</fullName>
    </recommendedName>
</protein>
<name>A0A445C1Q6_ARAHY</name>
<proteinExistence type="predicted"/>
<comment type="caution">
    <text evidence="1">The sequence shown here is derived from an EMBL/GenBank/DDBJ whole genome shotgun (WGS) entry which is preliminary data.</text>
</comment>
<reference evidence="1 2" key="1">
    <citation type="submission" date="2019-01" db="EMBL/GenBank/DDBJ databases">
        <title>Sequencing of cultivated peanut Arachis hypogaea provides insights into genome evolution and oil improvement.</title>
        <authorList>
            <person name="Chen X."/>
        </authorList>
    </citation>
    <scope>NUCLEOTIDE SEQUENCE [LARGE SCALE GENOMIC DNA]</scope>
    <source>
        <strain evidence="2">cv. Fuhuasheng</strain>
        <tissue evidence="1">Leaves</tissue>
    </source>
</reference>